<gene>
    <name evidence="2" type="ORF">AFUS01_LOCUS850</name>
</gene>
<accession>A0A8J2NGD6</accession>
<keyword evidence="3" id="KW-1185">Reference proteome</keyword>
<name>A0A8J2NGD6_9HEXA</name>
<dbReference type="InterPro" id="IPR003959">
    <property type="entry name" value="ATPase_AAA_core"/>
</dbReference>
<feature type="domain" description="ATPase AAA-type core" evidence="1">
    <location>
        <begin position="169"/>
        <end position="216"/>
    </location>
</feature>
<reference evidence="2" key="1">
    <citation type="submission" date="2021-06" db="EMBL/GenBank/DDBJ databases">
        <authorList>
            <person name="Hodson N. C."/>
            <person name="Mongue J. A."/>
            <person name="Jaron S. K."/>
        </authorList>
    </citation>
    <scope>NUCLEOTIDE SEQUENCE</scope>
</reference>
<dbReference type="AlphaFoldDB" id="A0A8J2NGD6"/>
<dbReference type="OrthoDB" id="191529at2759"/>
<sequence length="217" mass="23392">MNSATTYLEVAARLVTNAVLCEKSSQKLIAAGKYIEAVSVYIKTLEGNDLNDAEKQFVINNVALYAKRANELLTNDCPSERLHTNAYIDKQQSQVPCMANEDQSECTAKSGMDAEVPESLQSAVCISKPTVKWDDVIGLEEAKGPMQEAVLNPILFPGSPQASFAHKGLLLFGPGGAGKTQLCKALAAEANNATFITVRPDMLLSKWVGESEKLVRG</sequence>
<dbReference type="PANTHER" id="PTHR23074">
    <property type="entry name" value="AAA DOMAIN-CONTAINING"/>
    <property type="match status" value="1"/>
</dbReference>
<dbReference type="GO" id="GO:0016887">
    <property type="term" value="F:ATP hydrolysis activity"/>
    <property type="evidence" value="ECO:0007669"/>
    <property type="project" value="InterPro"/>
</dbReference>
<dbReference type="EMBL" id="CAJVCH010004514">
    <property type="protein sequence ID" value="CAG7653735.1"/>
    <property type="molecule type" value="Genomic_DNA"/>
</dbReference>
<protein>
    <recommendedName>
        <fullName evidence="1">ATPase AAA-type core domain-containing protein</fullName>
    </recommendedName>
</protein>
<organism evidence="2 3">
    <name type="scientific">Allacma fusca</name>
    <dbReference type="NCBI Taxonomy" id="39272"/>
    <lineage>
        <taxon>Eukaryota</taxon>
        <taxon>Metazoa</taxon>
        <taxon>Ecdysozoa</taxon>
        <taxon>Arthropoda</taxon>
        <taxon>Hexapoda</taxon>
        <taxon>Collembola</taxon>
        <taxon>Symphypleona</taxon>
        <taxon>Sminthuridae</taxon>
        <taxon>Allacma</taxon>
    </lineage>
</organism>
<proteinExistence type="predicted"/>
<comment type="caution">
    <text evidence="2">The sequence shown here is derived from an EMBL/GenBank/DDBJ whole genome shotgun (WGS) entry which is preliminary data.</text>
</comment>
<dbReference type="InterPro" id="IPR050304">
    <property type="entry name" value="MT-severing_AAA_ATPase"/>
</dbReference>
<evidence type="ECO:0000313" key="2">
    <source>
        <dbReference type="EMBL" id="CAG7653735.1"/>
    </source>
</evidence>
<dbReference type="PANTHER" id="PTHR23074:SF83">
    <property type="entry name" value="VACUOLAR PROTEIN SORTING-ASSOCIATED PROTEIN 4A"/>
    <property type="match status" value="1"/>
</dbReference>
<dbReference type="Proteomes" id="UP000708208">
    <property type="component" value="Unassembled WGS sequence"/>
</dbReference>
<dbReference type="GO" id="GO:0005524">
    <property type="term" value="F:ATP binding"/>
    <property type="evidence" value="ECO:0007669"/>
    <property type="project" value="InterPro"/>
</dbReference>
<feature type="non-terminal residue" evidence="2">
    <location>
        <position position="1"/>
    </location>
</feature>
<evidence type="ECO:0000313" key="3">
    <source>
        <dbReference type="Proteomes" id="UP000708208"/>
    </source>
</evidence>
<dbReference type="Pfam" id="PF00004">
    <property type="entry name" value="AAA"/>
    <property type="match status" value="1"/>
</dbReference>
<evidence type="ECO:0000259" key="1">
    <source>
        <dbReference type="Pfam" id="PF00004"/>
    </source>
</evidence>